<dbReference type="Pfam" id="PF13203">
    <property type="entry name" value="DUF2201_N"/>
    <property type="match status" value="1"/>
</dbReference>
<dbReference type="PANTHER" id="PTHR38730">
    <property type="entry name" value="SLL7028 PROTEIN"/>
    <property type="match status" value="1"/>
</dbReference>
<protein>
    <submittedName>
        <fullName evidence="3">Metallopeptidase domain containing protein</fullName>
    </submittedName>
</protein>
<dbReference type="PANTHER" id="PTHR38730:SF1">
    <property type="entry name" value="SLL7028 PROTEIN"/>
    <property type="match status" value="1"/>
</dbReference>
<feature type="domain" description="Putative metallopeptidase" evidence="2">
    <location>
        <begin position="38"/>
        <end position="184"/>
    </location>
</feature>
<organism evidence="3">
    <name type="scientific">uncultured Caudovirales phage</name>
    <dbReference type="NCBI Taxonomy" id="2100421"/>
    <lineage>
        <taxon>Viruses</taxon>
        <taxon>Duplodnaviria</taxon>
        <taxon>Heunggongvirae</taxon>
        <taxon>Uroviricota</taxon>
        <taxon>Caudoviricetes</taxon>
        <taxon>Peduoviridae</taxon>
        <taxon>Maltschvirus</taxon>
        <taxon>Maltschvirus maltsch</taxon>
    </lineage>
</organism>
<sequence>MKQLLDWNEYHKYADFTKSDLILEAEESDPVLKKVKIKVDYAIRKVAVKYKFFADLTYKLRIIYTRQVKTAAVDGTNMFINPDFFDPLTEDQIVFIVCHEVMHCALFHFARIQGRDGYRWNIAGDYEINWLLAEDGILSYDEIKNTLRGMIEKSYAGKNAEQLYEDPEMIMPPKEEEDEQDTTPGGEGEGPQGGEGKKPKEGLFPGNIIYDKSSGSYGKVNSIDKTTGEVDFSPLSKQEAEIELKKLKA</sequence>
<name>A0A6J5SX34_9CAUD</name>
<evidence type="ECO:0000259" key="2">
    <source>
        <dbReference type="Pfam" id="PF13203"/>
    </source>
</evidence>
<gene>
    <name evidence="3" type="ORF">UFOVP1604_80</name>
</gene>
<feature type="compositionally biased region" description="Gly residues" evidence="1">
    <location>
        <begin position="185"/>
        <end position="194"/>
    </location>
</feature>
<evidence type="ECO:0000256" key="1">
    <source>
        <dbReference type="SAM" id="MobiDB-lite"/>
    </source>
</evidence>
<proteinExistence type="predicted"/>
<accession>A0A6J5SX34</accession>
<reference evidence="3" key="1">
    <citation type="submission" date="2020-05" db="EMBL/GenBank/DDBJ databases">
        <authorList>
            <person name="Chiriac C."/>
            <person name="Salcher M."/>
            <person name="Ghai R."/>
            <person name="Kavagutti S V."/>
        </authorList>
    </citation>
    <scope>NUCLEOTIDE SEQUENCE</scope>
</reference>
<dbReference type="InterPro" id="IPR025154">
    <property type="entry name" value="Put_metallopeptidase_dom"/>
</dbReference>
<evidence type="ECO:0000313" key="3">
    <source>
        <dbReference type="EMBL" id="CAB4218997.1"/>
    </source>
</evidence>
<feature type="region of interest" description="Disordered" evidence="1">
    <location>
        <begin position="174"/>
        <end position="229"/>
    </location>
</feature>
<dbReference type="EMBL" id="LR797474">
    <property type="protein sequence ID" value="CAB4218997.1"/>
    <property type="molecule type" value="Genomic_DNA"/>
</dbReference>